<dbReference type="AlphaFoldDB" id="A0A4D7DM38"/>
<evidence type="ECO:0000256" key="1">
    <source>
        <dbReference type="SAM" id="MobiDB-lite"/>
    </source>
</evidence>
<dbReference type="KEGG" id="alf:CFBP5473_12135"/>
<proteinExistence type="predicted"/>
<name>A0A4D7DM38_9HYPH</name>
<dbReference type="EMBL" id="CP124733">
    <property type="protein sequence ID" value="WHA40682.1"/>
    <property type="molecule type" value="Genomic_DNA"/>
</dbReference>
<organism evidence="2 5">
    <name type="scientific">Agrobacterium larrymoorei</name>
    <dbReference type="NCBI Taxonomy" id="160699"/>
    <lineage>
        <taxon>Bacteria</taxon>
        <taxon>Pseudomonadati</taxon>
        <taxon>Pseudomonadota</taxon>
        <taxon>Alphaproteobacteria</taxon>
        <taxon>Hyphomicrobiales</taxon>
        <taxon>Rhizobiaceae</taxon>
        <taxon>Rhizobium/Agrobacterium group</taxon>
        <taxon>Agrobacterium</taxon>
    </lineage>
</organism>
<feature type="compositionally biased region" description="Basic and acidic residues" evidence="1">
    <location>
        <begin position="29"/>
        <end position="40"/>
    </location>
</feature>
<reference evidence="2 5" key="1">
    <citation type="submission" date="2019-04" db="EMBL/GenBank/DDBJ databases">
        <title>Complete genome sequence of Agrobacterium larrymoorei CFBP5473.</title>
        <authorList>
            <person name="Haryono M."/>
            <person name="Chou L."/>
            <person name="Lin Y.-C."/>
            <person name="Lai E.-M."/>
            <person name="Kuo C.-H."/>
        </authorList>
    </citation>
    <scope>NUCLEOTIDE SEQUENCE [LARGE SCALE GENOMIC DNA]</scope>
    <source>
        <strain evidence="2 5">CFBP5473</strain>
    </source>
</reference>
<reference evidence="4" key="3">
    <citation type="submission" date="2023-05" db="EMBL/GenBank/DDBJ databases">
        <title>Complete genome sequence of Agrobacterium larrymoorei CFBP5477.</title>
        <authorList>
            <person name="Yen H.-C."/>
            <person name="Chou L."/>
            <person name="Lin Y.-C."/>
            <person name="Lai E.-M."/>
            <person name="Kuo C.-H."/>
        </authorList>
    </citation>
    <scope>NUCLEOTIDE SEQUENCE</scope>
    <source>
        <strain evidence="4">CFBP5477</strain>
    </source>
</reference>
<evidence type="ECO:0000313" key="5">
    <source>
        <dbReference type="Proteomes" id="UP000298545"/>
    </source>
</evidence>
<evidence type="ECO:0000313" key="6">
    <source>
        <dbReference type="Proteomes" id="UP000826513"/>
    </source>
</evidence>
<dbReference type="EMBL" id="CP072167">
    <property type="protein sequence ID" value="QYA05963.1"/>
    <property type="molecule type" value="Genomic_DNA"/>
</dbReference>
<sequence>MAQMLTLALLVIGAIILYKRFVNDAEKLSAKSKRQEKERQTGAAGTLVKDPETGEYRVKKEDEV</sequence>
<dbReference type="Proteomes" id="UP000298545">
    <property type="component" value="Chromosome circular"/>
</dbReference>
<accession>A0A4D7DM38</accession>
<feature type="region of interest" description="Disordered" evidence="1">
    <location>
        <begin position="29"/>
        <end position="64"/>
    </location>
</feature>
<reference evidence="3 6" key="2">
    <citation type="submission" date="2021-03" db="EMBL/GenBank/DDBJ databases">
        <title>Rapid diversification of plasmids in a genus of pathogenic and nitrogen fixing bacteria.</title>
        <authorList>
            <person name="Weisberg A.J."/>
            <person name="Miller M."/>
            <person name="Ream W."/>
            <person name="Grunwald N.J."/>
            <person name="Chang J.H."/>
        </authorList>
    </citation>
    <scope>NUCLEOTIDE SEQUENCE [LARGE SCALE GENOMIC DNA]</scope>
    <source>
        <strain evidence="3 6">AF3.44</strain>
    </source>
</reference>
<dbReference type="Proteomes" id="UP000826513">
    <property type="component" value="Chromosome 1"/>
</dbReference>
<dbReference type="Proteomes" id="UP000298664">
    <property type="component" value="Chromosome Circular"/>
</dbReference>
<evidence type="ECO:0000313" key="2">
    <source>
        <dbReference type="EMBL" id="QCI98573.1"/>
    </source>
</evidence>
<evidence type="ECO:0000313" key="3">
    <source>
        <dbReference type="EMBL" id="QYA05963.1"/>
    </source>
</evidence>
<feature type="compositionally biased region" description="Basic and acidic residues" evidence="1">
    <location>
        <begin position="49"/>
        <end position="64"/>
    </location>
</feature>
<dbReference type="RefSeq" id="WP_027673938.1">
    <property type="nucleotide sequence ID" value="NZ_CP039691.1"/>
</dbReference>
<dbReference type="EMBL" id="CP039691">
    <property type="protein sequence ID" value="QCI98573.1"/>
    <property type="molecule type" value="Genomic_DNA"/>
</dbReference>
<dbReference type="OrthoDB" id="9804139at2"/>
<evidence type="ECO:0000313" key="4">
    <source>
        <dbReference type="EMBL" id="WHA40682.1"/>
    </source>
</evidence>
<keyword evidence="6" id="KW-1185">Reference proteome</keyword>
<protein>
    <submittedName>
        <fullName evidence="2">Uncharacterized protein</fullName>
    </submittedName>
</protein>
<gene>
    <name evidence="2" type="ORF">CFBP5473_12135</name>
    <name evidence="4" type="ORF">CFBP5477_012785</name>
    <name evidence="3" type="ORF">J5285_07600</name>
</gene>
<dbReference type="STRING" id="1367849.GCA_000518585_01064"/>